<sequence length="97" mass="11165">MFKFKLKASLLLDGLLAFFIIGIITLIFVPSLSSFNQTYQLNLKTLEIKRIILTSISHFNENQLKQGIVIEQYEIQLSHDKICGKDKEFKIETCVSL</sequence>
<evidence type="ECO:0008006" key="4">
    <source>
        <dbReference type="Google" id="ProtNLM"/>
    </source>
</evidence>
<gene>
    <name evidence="2" type="ORF">JMUB590_1355</name>
</gene>
<dbReference type="EMBL" id="AP018586">
    <property type="protein sequence ID" value="BBD92413.1"/>
    <property type="molecule type" value="Genomic_DNA"/>
</dbReference>
<evidence type="ECO:0000313" key="2">
    <source>
        <dbReference type="EMBL" id="BBD92413.1"/>
    </source>
</evidence>
<dbReference type="GeneID" id="58051112"/>
<protein>
    <recommendedName>
        <fullName evidence="4">Late competence protein ComGE</fullName>
    </recommendedName>
</protein>
<evidence type="ECO:0000313" key="3">
    <source>
        <dbReference type="Proteomes" id="UP000274772"/>
    </source>
</evidence>
<evidence type="ECO:0000256" key="1">
    <source>
        <dbReference type="SAM" id="Phobius"/>
    </source>
</evidence>
<name>A0ABM7FUK8_9STAP</name>
<keyword evidence="1" id="KW-0472">Membrane</keyword>
<keyword evidence="3" id="KW-1185">Reference proteome</keyword>
<accession>A0ABM7FUK8</accession>
<proteinExistence type="predicted"/>
<keyword evidence="1" id="KW-0812">Transmembrane</keyword>
<dbReference type="RefSeq" id="WP_002443078.1">
    <property type="nucleotide sequence ID" value="NZ_AP018585.1"/>
</dbReference>
<organism evidence="2 3">
    <name type="scientific">Staphylococcus caprae</name>
    <dbReference type="NCBI Taxonomy" id="29380"/>
    <lineage>
        <taxon>Bacteria</taxon>
        <taxon>Bacillati</taxon>
        <taxon>Bacillota</taxon>
        <taxon>Bacilli</taxon>
        <taxon>Bacillales</taxon>
        <taxon>Staphylococcaceae</taxon>
        <taxon>Staphylococcus</taxon>
    </lineage>
</organism>
<keyword evidence="1" id="KW-1133">Transmembrane helix</keyword>
<reference evidence="2 3" key="1">
    <citation type="submission" date="2018-05" db="EMBL/GenBank/DDBJ databases">
        <title>Complete genome sequencing of three human clinical isolates of Staphylococcus caprae reveals virulence factors similar to those of S. epidermidis and S. capitis.</title>
        <authorList>
            <person name="Watanabe S."/>
            <person name="Cui L."/>
        </authorList>
    </citation>
    <scope>NUCLEOTIDE SEQUENCE [LARGE SCALE GENOMIC DNA]</scope>
    <source>
        <strain evidence="2 3">JMUB590</strain>
    </source>
</reference>
<dbReference type="Proteomes" id="UP000274772">
    <property type="component" value="Chromosome"/>
</dbReference>
<feature type="transmembrane region" description="Helical" evidence="1">
    <location>
        <begin position="12"/>
        <end position="32"/>
    </location>
</feature>